<sequence>MPDRTTTDVKELLARLTYWAAYTEGVADTTNEDYDDVLRNLSSAFSFAETVIRNDFSEDFDRATAKFERMVSATSVLRDFDEGEQETRIVQAFDILKSDVANHIAVRQQIHKEKSELDIPGMGDIRVAVPPSYAEVIATVHVPEDILMDPEVASYDFRDDGSHVLWCHIHEDGLVELPQQIQSEIGSDDPSQRALLQDKLFDRYFSKFRNNAVALAAMGGLTLSSEVRAKLERWRDPNPVMLNLDAETLWETLLALDEMEEFPGAQFEAIGFTQVTPNKIAVRAICDQAGEGKDLPDIYGSIVNAAGAMVDGKEVKVSGKTFRSFTRILHTDVMHSFAEEGVLSILEPDERGLSGLKYEGPCLSTFDLFPEIGSHLEATVTDFMTQLGELESIVVKQEAPVVTAGTMDLTINLPELGQSFDVSINKTLEDGKPSYQPTFKCDIPDGDLKISTAVEVTKAAVSEVVKRYCRLAEAAGFDQDFTKIHGAVIKEPEITKKRSGPQFTKSKPQHEPAAPSMSM</sequence>
<proteinExistence type="predicted"/>
<protein>
    <submittedName>
        <fullName evidence="2">Uncharacterized protein</fullName>
    </submittedName>
</protein>
<evidence type="ECO:0000313" key="2">
    <source>
        <dbReference type="EMBL" id="CTQ47275.1"/>
    </source>
</evidence>
<dbReference type="EMBL" id="CXST01000006">
    <property type="protein sequence ID" value="CTQ47275.1"/>
    <property type="molecule type" value="Genomic_DNA"/>
</dbReference>
<reference evidence="3" key="1">
    <citation type="submission" date="2015-07" db="EMBL/GenBank/DDBJ databases">
        <authorList>
            <person name="Rodrigo-Torres Lidia"/>
            <person name="Arahal R.David."/>
        </authorList>
    </citation>
    <scope>NUCLEOTIDE SEQUENCE [LARGE SCALE GENOMIC DNA]</scope>
    <source>
        <strain evidence="3">CECT 4801</strain>
    </source>
</reference>
<feature type="region of interest" description="Disordered" evidence="1">
    <location>
        <begin position="495"/>
        <end position="519"/>
    </location>
</feature>
<name>A0A0M6YB20_9HYPH</name>
<keyword evidence="3" id="KW-1185">Reference proteome</keyword>
<evidence type="ECO:0000256" key="1">
    <source>
        <dbReference type="SAM" id="MobiDB-lite"/>
    </source>
</evidence>
<dbReference type="AlphaFoldDB" id="A0A0M6YB20"/>
<gene>
    <name evidence="2" type="ORF">LAL4801_05737</name>
</gene>
<dbReference type="Proteomes" id="UP000048926">
    <property type="component" value="Unassembled WGS sequence"/>
</dbReference>
<accession>A0A0M6YB20</accession>
<organism evidence="2 3">
    <name type="scientific">Roseibium aggregatum</name>
    <dbReference type="NCBI Taxonomy" id="187304"/>
    <lineage>
        <taxon>Bacteria</taxon>
        <taxon>Pseudomonadati</taxon>
        <taxon>Pseudomonadota</taxon>
        <taxon>Alphaproteobacteria</taxon>
        <taxon>Hyphomicrobiales</taxon>
        <taxon>Stappiaceae</taxon>
        <taxon>Roseibium</taxon>
    </lineage>
</organism>
<evidence type="ECO:0000313" key="3">
    <source>
        <dbReference type="Proteomes" id="UP000048926"/>
    </source>
</evidence>